<protein>
    <submittedName>
        <fullName evidence="2">Uncharacterized protein</fullName>
    </submittedName>
</protein>
<gene>
    <name evidence="2" type="ORF">ANANG_G00086970</name>
</gene>
<organism evidence="2 3">
    <name type="scientific">Anguilla anguilla</name>
    <name type="common">European freshwater eel</name>
    <name type="synonym">Muraena anguilla</name>
    <dbReference type="NCBI Taxonomy" id="7936"/>
    <lineage>
        <taxon>Eukaryota</taxon>
        <taxon>Metazoa</taxon>
        <taxon>Chordata</taxon>
        <taxon>Craniata</taxon>
        <taxon>Vertebrata</taxon>
        <taxon>Euteleostomi</taxon>
        <taxon>Actinopterygii</taxon>
        <taxon>Neopterygii</taxon>
        <taxon>Teleostei</taxon>
        <taxon>Anguilliformes</taxon>
        <taxon>Anguillidae</taxon>
        <taxon>Anguilla</taxon>
    </lineage>
</organism>
<accession>A0A9D3ML43</accession>
<evidence type="ECO:0000256" key="1">
    <source>
        <dbReference type="SAM" id="MobiDB-lite"/>
    </source>
</evidence>
<sequence>MCQGEPVWAGRAGAPGVSARQAGGSRASLDSQTTRRKTRPRNPGVSRRSRERRHAHFLLSTLSSLRLGPFSAAWKQACEVSSPAAPRAGLEAVDGHRAPALFVFLDTVRFGDRL</sequence>
<keyword evidence="3" id="KW-1185">Reference proteome</keyword>
<reference evidence="2" key="1">
    <citation type="submission" date="2021-01" db="EMBL/GenBank/DDBJ databases">
        <title>A chromosome-scale assembly of European eel, Anguilla anguilla.</title>
        <authorList>
            <person name="Henkel C."/>
            <person name="Jong-Raadsen S.A."/>
            <person name="Dufour S."/>
            <person name="Weltzien F.-A."/>
            <person name="Palstra A.P."/>
            <person name="Pelster B."/>
            <person name="Spaink H.P."/>
            <person name="Van Den Thillart G.E."/>
            <person name="Jansen H."/>
            <person name="Zahm M."/>
            <person name="Klopp C."/>
            <person name="Cedric C."/>
            <person name="Louis A."/>
            <person name="Berthelot C."/>
            <person name="Parey E."/>
            <person name="Roest Crollius H."/>
            <person name="Montfort J."/>
            <person name="Robinson-Rechavi M."/>
            <person name="Bucao C."/>
            <person name="Bouchez O."/>
            <person name="Gislard M."/>
            <person name="Lluch J."/>
            <person name="Milhes M."/>
            <person name="Lampietro C."/>
            <person name="Lopez Roques C."/>
            <person name="Donnadieu C."/>
            <person name="Braasch I."/>
            <person name="Desvignes T."/>
            <person name="Postlethwait J."/>
            <person name="Bobe J."/>
            <person name="Guiguen Y."/>
            <person name="Dirks R."/>
        </authorList>
    </citation>
    <scope>NUCLEOTIDE SEQUENCE</scope>
    <source>
        <strain evidence="2">Tag_6206</strain>
        <tissue evidence="2">Liver</tissue>
    </source>
</reference>
<evidence type="ECO:0000313" key="3">
    <source>
        <dbReference type="Proteomes" id="UP001044222"/>
    </source>
</evidence>
<dbReference type="Proteomes" id="UP001044222">
    <property type="component" value="Unassembled WGS sequence"/>
</dbReference>
<comment type="caution">
    <text evidence="2">The sequence shown here is derived from an EMBL/GenBank/DDBJ whole genome shotgun (WGS) entry which is preliminary data.</text>
</comment>
<evidence type="ECO:0000313" key="2">
    <source>
        <dbReference type="EMBL" id="KAG5850869.1"/>
    </source>
</evidence>
<name>A0A9D3ML43_ANGAN</name>
<dbReference type="AlphaFoldDB" id="A0A9D3ML43"/>
<dbReference type="EMBL" id="JAFIRN010000004">
    <property type="protein sequence ID" value="KAG5850869.1"/>
    <property type="molecule type" value="Genomic_DNA"/>
</dbReference>
<feature type="region of interest" description="Disordered" evidence="1">
    <location>
        <begin position="1"/>
        <end position="53"/>
    </location>
</feature>
<proteinExistence type="predicted"/>